<accession>A0A4C1WSX6</accession>
<name>A0A4C1WSX6_EUMVA</name>
<proteinExistence type="predicted"/>
<keyword evidence="3" id="KW-1185">Reference proteome</keyword>
<evidence type="ECO:0000313" key="2">
    <source>
        <dbReference type="EMBL" id="GBP54478.1"/>
    </source>
</evidence>
<organism evidence="2 3">
    <name type="scientific">Eumeta variegata</name>
    <name type="common">Bagworm moth</name>
    <name type="synonym">Eumeta japonica</name>
    <dbReference type="NCBI Taxonomy" id="151549"/>
    <lineage>
        <taxon>Eukaryota</taxon>
        <taxon>Metazoa</taxon>
        <taxon>Ecdysozoa</taxon>
        <taxon>Arthropoda</taxon>
        <taxon>Hexapoda</taxon>
        <taxon>Insecta</taxon>
        <taxon>Pterygota</taxon>
        <taxon>Neoptera</taxon>
        <taxon>Endopterygota</taxon>
        <taxon>Lepidoptera</taxon>
        <taxon>Glossata</taxon>
        <taxon>Ditrysia</taxon>
        <taxon>Tineoidea</taxon>
        <taxon>Psychidae</taxon>
        <taxon>Oiketicinae</taxon>
        <taxon>Eumeta</taxon>
    </lineage>
</organism>
<keyword evidence="1" id="KW-0732">Signal</keyword>
<sequence>MRLCLLIHAITLRFRAAVLAQENSADDVVLPSEKLSTDKCQKYLKQWKARSTVERGAHPRARSEIPSIVFESDVPRGSNSITRRPAPNEIKCKTRKYVLIGVMDENIFFATAIANLCDSLFS</sequence>
<comment type="caution">
    <text evidence="2">The sequence shown here is derived from an EMBL/GenBank/DDBJ whole genome shotgun (WGS) entry which is preliminary data.</text>
</comment>
<dbReference type="AlphaFoldDB" id="A0A4C1WSX6"/>
<reference evidence="2 3" key="1">
    <citation type="journal article" date="2019" name="Commun. Biol.">
        <title>The bagworm genome reveals a unique fibroin gene that provides high tensile strength.</title>
        <authorList>
            <person name="Kono N."/>
            <person name="Nakamura H."/>
            <person name="Ohtoshi R."/>
            <person name="Tomita M."/>
            <person name="Numata K."/>
            <person name="Arakawa K."/>
        </authorList>
    </citation>
    <scope>NUCLEOTIDE SEQUENCE [LARGE SCALE GENOMIC DNA]</scope>
</reference>
<gene>
    <name evidence="2" type="ORF">EVAR_47347_1</name>
</gene>
<evidence type="ECO:0000256" key="1">
    <source>
        <dbReference type="SAM" id="SignalP"/>
    </source>
</evidence>
<evidence type="ECO:0000313" key="3">
    <source>
        <dbReference type="Proteomes" id="UP000299102"/>
    </source>
</evidence>
<feature type="chain" id="PRO_5020041545" evidence="1">
    <location>
        <begin position="21"/>
        <end position="122"/>
    </location>
</feature>
<dbReference type="Proteomes" id="UP000299102">
    <property type="component" value="Unassembled WGS sequence"/>
</dbReference>
<protein>
    <submittedName>
        <fullName evidence="2">Uncharacterized protein</fullName>
    </submittedName>
</protein>
<dbReference type="EMBL" id="BGZK01000648">
    <property type="protein sequence ID" value="GBP54478.1"/>
    <property type="molecule type" value="Genomic_DNA"/>
</dbReference>
<feature type="signal peptide" evidence="1">
    <location>
        <begin position="1"/>
        <end position="20"/>
    </location>
</feature>